<organism evidence="1">
    <name type="scientific">Cacopsylla melanoneura</name>
    <dbReference type="NCBI Taxonomy" id="428564"/>
    <lineage>
        <taxon>Eukaryota</taxon>
        <taxon>Metazoa</taxon>
        <taxon>Ecdysozoa</taxon>
        <taxon>Arthropoda</taxon>
        <taxon>Hexapoda</taxon>
        <taxon>Insecta</taxon>
        <taxon>Pterygota</taxon>
        <taxon>Neoptera</taxon>
        <taxon>Paraneoptera</taxon>
        <taxon>Hemiptera</taxon>
        <taxon>Sternorrhyncha</taxon>
        <taxon>Psylloidea</taxon>
        <taxon>Psyllidae</taxon>
        <taxon>Psyllinae</taxon>
        <taxon>Cacopsylla</taxon>
    </lineage>
</organism>
<name>A0A8D8WBK8_9HEMI</name>
<accession>A0A8D8WBK8</accession>
<dbReference type="PANTHER" id="PTHR31569">
    <property type="entry name" value="SWIM-TYPE DOMAIN-CONTAINING PROTEIN"/>
    <property type="match status" value="1"/>
</dbReference>
<proteinExistence type="predicted"/>
<dbReference type="EMBL" id="HBUF01176999">
    <property type="protein sequence ID" value="CAG6654223.1"/>
    <property type="molecule type" value="Transcribed_RNA"/>
</dbReference>
<protein>
    <submittedName>
        <fullName evidence="1">Uncharacterized protein</fullName>
    </submittedName>
</protein>
<dbReference type="InterPro" id="IPR052579">
    <property type="entry name" value="Zinc_finger_SWIM"/>
</dbReference>
<sequence>MNLSADAQRLRITELVETHNHETSEDRFNRLPKQRLSLDESQKASVQEMLALKCNKKLIKQHIVTTMKKNVTLRDIHNMKVKDSNSLEETVAFLKSLGGHVEVVLDENKLEGIFYQDSRMKEAFAASPDLLLLLDATS</sequence>
<dbReference type="AlphaFoldDB" id="A0A8D8WBK8"/>
<dbReference type="PANTHER" id="PTHR31569:SF4">
    <property type="entry name" value="SWIM-TYPE DOMAIN-CONTAINING PROTEIN"/>
    <property type="match status" value="1"/>
</dbReference>
<evidence type="ECO:0000313" key="1">
    <source>
        <dbReference type="EMBL" id="CAG6654223.1"/>
    </source>
</evidence>
<reference evidence="1" key="1">
    <citation type="submission" date="2021-05" db="EMBL/GenBank/DDBJ databases">
        <authorList>
            <person name="Alioto T."/>
            <person name="Alioto T."/>
            <person name="Gomez Garrido J."/>
        </authorList>
    </citation>
    <scope>NUCLEOTIDE SEQUENCE</scope>
</reference>